<reference evidence="4" key="1">
    <citation type="submission" date="2023-07" db="EMBL/GenBank/DDBJ databases">
        <title>Genome content predicts the carbon catabolic preferences of heterotrophic bacteria.</title>
        <authorList>
            <person name="Gralka M."/>
        </authorList>
    </citation>
    <scope>NUCLEOTIDE SEQUENCE</scope>
    <source>
        <strain evidence="4">I2M16</strain>
    </source>
</reference>
<evidence type="ECO:0000256" key="1">
    <source>
        <dbReference type="SAM" id="MobiDB-lite"/>
    </source>
</evidence>
<keyword evidence="2" id="KW-0472">Membrane</keyword>
<dbReference type="Pfam" id="PF25607">
    <property type="entry name" value="DUF7939"/>
    <property type="match status" value="1"/>
</dbReference>
<dbReference type="PANTHER" id="PTHR40940">
    <property type="entry name" value="PROTEIN BATD-RELATED"/>
    <property type="match status" value="1"/>
</dbReference>
<dbReference type="InterPro" id="IPR057699">
    <property type="entry name" value="DUF7939"/>
</dbReference>
<feature type="region of interest" description="Disordered" evidence="1">
    <location>
        <begin position="128"/>
        <end position="157"/>
    </location>
</feature>
<gene>
    <name evidence="4" type="ORF">Q4490_14340</name>
</gene>
<proteinExistence type="predicted"/>
<name>A0AAW7XKV8_9GAMM</name>
<evidence type="ECO:0000313" key="4">
    <source>
        <dbReference type="EMBL" id="MDO6454750.1"/>
    </source>
</evidence>
<keyword evidence="2" id="KW-0812">Transmembrane</keyword>
<dbReference type="InterPro" id="IPR025738">
    <property type="entry name" value="BatD"/>
</dbReference>
<dbReference type="PANTHER" id="PTHR40940:SF1">
    <property type="entry name" value="PROTEIN BATD"/>
    <property type="match status" value="1"/>
</dbReference>
<dbReference type="RefSeq" id="WP_303551540.1">
    <property type="nucleotide sequence ID" value="NZ_JAUOPG010000010.1"/>
</dbReference>
<accession>A0AAW7XKV8</accession>
<evidence type="ECO:0000259" key="3">
    <source>
        <dbReference type="Pfam" id="PF25607"/>
    </source>
</evidence>
<evidence type="ECO:0000313" key="5">
    <source>
        <dbReference type="Proteomes" id="UP001169862"/>
    </source>
</evidence>
<organism evidence="4 5">
    <name type="scientific">Neptunomonas phycophila</name>
    <dbReference type="NCBI Taxonomy" id="1572645"/>
    <lineage>
        <taxon>Bacteria</taxon>
        <taxon>Pseudomonadati</taxon>
        <taxon>Pseudomonadota</taxon>
        <taxon>Gammaproteobacteria</taxon>
        <taxon>Oceanospirillales</taxon>
        <taxon>Oceanospirillaceae</taxon>
        <taxon>Neptunomonas</taxon>
    </lineage>
</organism>
<keyword evidence="2" id="KW-1133">Transmembrane helix</keyword>
<feature type="domain" description="DUF7939" evidence="3">
    <location>
        <begin position="499"/>
        <end position="583"/>
    </location>
</feature>
<feature type="compositionally biased region" description="Polar residues" evidence="1">
    <location>
        <begin position="137"/>
        <end position="151"/>
    </location>
</feature>
<protein>
    <submittedName>
        <fullName evidence="4">BatD family protein</fullName>
    </submittedName>
</protein>
<dbReference type="EMBL" id="JAUOPG010000010">
    <property type="protein sequence ID" value="MDO6454750.1"/>
    <property type="molecule type" value="Genomic_DNA"/>
</dbReference>
<evidence type="ECO:0000256" key="2">
    <source>
        <dbReference type="SAM" id="Phobius"/>
    </source>
</evidence>
<sequence>MRAFFTIVSTTLSLLLLVAPTLSIAEVNAYLNRYTINQTDTVRLTIEATQPGQAQRPDLSLLTADFSLLGSKKMTISSLQNGSRQATTRWQVLMRPRRSGDLTVPAIQINGERSFPMTLSVLSAANNAPRVPPNYDPNYSPNRSSSSQANQAPGGLDVTSDLNAIRITTEIDHTEAYEGSQLLYSSTLRHRSPLDDQAVFSDPFLNQALILPMGDEVVSNVFIQGVAYTERKQTYVVFPNEPGSFIIEPPLFAGILANGQYVEVLGDAIELSILPRANDNSAGYWLPASKLTIQDTFDQPEQLIVGNSITRTITLIAQGLPASRLPPMMPLTNELANIELVNTDLRESFNEDGLVGQRVETVKITFKERGEVTLPPIDIHWWDTETDRAQVASLPPIQMRIEGANSAQQQPPADQENAKPDLAENLNTTQSVEQYSNGTPPNVIALIALLALISIISSLGWLYTGNRLRKLRNRQAIDRAAKTEKQRIKRDKQLIADEKLAYSALQKACTLNKPELAQARLIEWAALFWPESHLYNGRDVSVAAKNKTLEFLIIDLEQHVYNNAEDPWQGDLLIQTVDSIRERLTRR</sequence>
<comment type="caution">
    <text evidence="4">The sequence shown here is derived from an EMBL/GenBank/DDBJ whole genome shotgun (WGS) entry which is preliminary data.</text>
</comment>
<feature type="transmembrane region" description="Helical" evidence="2">
    <location>
        <begin position="443"/>
        <end position="464"/>
    </location>
</feature>
<dbReference type="Pfam" id="PF13584">
    <property type="entry name" value="BatD"/>
    <property type="match status" value="1"/>
</dbReference>
<dbReference type="AlphaFoldDB" id="A0AAW7XKV8"/>
<dbReference type="Proteomes" id="UP001169862">
    <property type="component" value="Unassembled WGS sequence"/>
</dbReference>